<comment type="caution">
    <text evidence="3">The sequence shown here is derived from an EMBL/GenBank/DDBJ whole genome shotgun (WGS) entry which is preliminary data.</text>
</comment>
<dbReference type="AlphaFoldDB" id="A0A1S8CW04"/>
<dbReference type="RefSeq" id="WP_076877246.1">
    <property type="nucleotide sequence ID" value="NZ_MLCN01000008.1"/>
</dbReference>
<feature type="signal peptide" evidence="1">
    <location>
        <begin position="1"/>
        <end position="29"/>
    </location>
</feature>
<sequence>MIRNHYKTRQFALTALAASMLQFSSNTYAMQVLDDRDLRKVDGQDGINISTEYTQADIDQLYWEDKTGTAGNSEQTLRATANGVKIRDTDPADIYSLGTNIKIDAGSKNGGAGLDFQITSSPSTISIDDFNICDTANTSICGKSLGSMAIQTSSPLTLGLKTSNGLFSETAQAQLNLGLNNINIYLGQKQNINVNTQNQLILKNFNFNFTGKGHMFVSDIEGLKLQTNTGAAIATSTSTPSETLGYVDLARVNDPDKAILTNGSYEGTNAGLNLEFMTKANVDMSLGNPYSLDNAKGLIRVGASGRIVNGYLQVRGIDARDTTNNILGYAAAATAVSTTPSVIGTNASVMGSTGLAFRMKGDFTKENDSMLGADGKATTLEIGGAGLNTFGFEFGNLSPLVSGSTERAYFDSGNIYLNLANTKYLQMPENAVLRTSRFGGTTNTFLTSAEDYKQQIHNLSDNPYSLTMAIRGMDFQALSKRGRFTSSSGVSVGNAFSPSAGLNNKWGLGLPIYNLNANIATYGTTYNGDVYTLNNLTNEVTKSTVSNSQRLGFAMALSTQGRDSTGSKTTSILVIDGADNPNNSGKPTDYYFGLRNIDMLLSGYGTIGVENSNFNVTLPNLLIVMAAEVAAGYLPGAKAKTLGSSYFAPTNNFALNKDVLFGLKIKLLGDMNFALVPNNSIADGNRLSIIGDYKMIDGTVQISDPIDESMIGFDRMSGLIRFNNAIVISKDNSAPSDQQGNVSFNFGLTFNPNQIAGDVFRVKDINFYPPVNSVNNRGQRLGEMVITGGRLNANMTLVPRN</sequence>
<feature type="chain" id="PRO_5012594098" description="DUF6160 domain-containing protein" evidence="1">
    <location>
        <begin position="30"/>
        <end position="801"/>
    </location>
</feature>
<dbReference type="InterPro" id="IPR046158">
    <property type="entry name" value="DUF6160"/>
</dbReference>
<dbReference type="EMBL" id="MLCN01000008">
    <property type="protein sequence ID" value="ONG41488.1"/>
    <property type="molecule type" value="Genomic_DNA"/>
</dbReference>
<evidence type="ECO:0000256" key="1">
    <source>
        <dbReference type="SAM" id="SignalP"/>
    </source>
</evidence>
<dbReference type="STRING" id="1907941.BKE30_03320"/>
<evidence type="ECO:0000259" key="2">
    <source>
        <dbReference type="Pfam" id="PF19657"/>
    </source>
</evidence>
<dbReference type="Proteomes" id="UP000192132">
    <property type="component" value="Unassembled WGS sequence"/>
</dbReference>
<keyword evidence="1" id="KW-0732">Signal</keyword>
<evidence type="ECO:0000313" key="4">
    <source>
        <dbReference type="Proteomes" id="UP000192132"/>
    </source>
</evidence>
<keyword evidence="4" id="KW-1185">Reference proteome</keyword>
<dbReference type="Pfam" id="PF19657">
    <property type="entry name" value="DUF6160"/>
    <property type="match status" value="1"/>
</dbReference>
<gene>
    <name evidence="3" type="ORF">BKE30_03320</name>
</gene>
<feature type="domain" description="DUF6160" evidence="2">
    <location>
        <begin position="12"/>
        <end position="71"/>
    </location>
</feature>
<organism evidence="3 4">
    <name type="scientific">Alkanindiges hydrocarboniclasticus</name>
    <dbReference type="NCBI Taxonomy" id="1907941"/>
    <lineage>
        <taxon>Bacteria</taxon>
        <taxon>Pseudomonadati</taxon>
        <taxon>Pseudomonadota</taxon>
        <taxon>Gammaproteobacteria</taxon>
        <taxon>Moraxellales</taxon>
        <taxon>Moraxellaceae</taxon>
        <taxon>Alkanindiges</taxon>
    </lineage>
</organism>
<dbReference type="OrthoDB" id="6704624at2"/>
<reference evidence="3 4" key="1">
    <citation type="submission" date="2016-10" db="EMBL/GenBank/DDBJ databases">
        <title>Draft Genome sequence of Alkanindiges sp. strain H1.</title>
        <authorList>
            <person name="Subhash Y."/>
            <person name="Lee S."/>
        </authorList>
    </citation>
    <scope>NUCLEOTIDE SEQUENCE [LARGE SCALE GENOMIC DNA]</scope>
    <source>
        <strain evidence="3 4">H1</strain>
    </source>
</reference>
<accession>A0A1S8CW04</accession>
<proteinExistence type="predicted"/>
<name>A0A1S8CW04_9GAMM</name>
<protein>
    <recommendedName>
        <fullName evidence="2">DUF6160 domain-containing protein</fullName>
    </recommendedName>
</protein>
<evidence type="ECO:0000313" key="3">
    <source>
        <dbReference type="EMBL" id="ONG41488.1"/>
    </source>
</evidence>